<dbReference type="AlphaFoldDB" id="A0A9P7N3S1"/>
<dbReference type="Proteomes" id="UP000748025">
    <property type="component" value="Unassembled WGS sequence"/>
</dbReference>
<dbReference type="OrthoDB" id="439917at2759"/>
<comment type="caution">
    <text evidence="1">The sequence shown here is derived from an EMBL/GenBank/DDBJ whole genome shotgun (WGS) entry which is preliminary data.</text>
</comment>
<name>A0A9P7N3S1_9HYPO</name>
<sequence>MWLTSHHGKSLFAAAQKSMCSCSCIKTNTTTTCVDDSASKLSGVTEMYCADVGQDDNNNCGACGRKCGLGSLCRKGQCAPLLE</sequence>
<accession>A0A9P7N3S1</accession>
<organism evidence="1 2">
    <name type="scientific">Claviceps pusilla</name>
    <dbReference type="NCBI Taxonomy" id="123648"/>
    <lineage>
        <taxon>Eukaryota</taxon>
        <taxon>Fungi</taxon>
        <taxon>Dikarya</taxon>
        <taxon>Ascomycota</taxon>
        <taxon>Pezizomycotina</taxon>
        <taxon>Sordariomycetes</taxon>
        <taxon>Hypocreomycetidae</taxon>
        <taxon>Hypocreales</taxon>
        <taxon>Clavicipitaceae</taxon>
        <taxon>Claviceps</taxon>
    </lineage>
</organism>
<gene>
    <name evidence="1" type="ORF">E4U43_005787</name>
</gene>
<protein>
    <submittedName>
        <fullName evidence="1">Uncharacterized protein</fullName>
    </submittedName>
</protein>
<reference evidence="1" key="1">
    <citation type="journal article" date="2020" name="bioRxiv">
        <title>Whole genome comparisons of ergot fungi reveals the divergence and evolution of species within the genus Claviceps are the result of varying mechanisms driving genome evolution and host range expansion.</title>
        <authorList>
            <person name="Wyka S.A."/>
            <person name="Mondo S.J."/>
            <person name="Liu M."/>
            <person name="Dettman J."/>
            <person name="Nalam V."/>
            <person name="Broders K.D."/>
        </authorList>
    </citation>
    <scope>NUCLEOTIDE SEQUENCE</scope>
    <source>
        <strain evidence="1">CCC 602</strain>
    </source>
</reference>
<dbReference type="EMBL" id="SRPW01003859">
    <property type="protein sequence ID" value="KAG5985939.1"/>
    <property type="molecule type" value="Genomic_DNA"/>
</dbReference>
<keyword evidence="2" id="KW-1185">Reference proteome</keyword>
<evidence type="ECO:0000313" key="2">
    <source>
        <dbReference type="Proteomes" id="UP000748025"/>
    </source>
</evidence>
<evidence type="ECO:0000313" key="1">
    <source>
        <dbReference type="EMBL" id="KAG5985939.1"/>
    </source>
</evidence>
<proteinExistence type="predicted"/>